<keyword evidence="2" id="KW-1185">Reference proteome</keyword>
<accession>A0ACC2BTR9</accession>
<gene>
    <name evidence="1" type="ORF">O6H91_13G035000</name>
</gene>
<protein>
    <submittedName>
        <fullName evidence="1">Uncharacterized protein</fullName>
    </submittedName>
</protein>
<sequence length="594" mass="65719">MMESASAEGDEGKANPDRDIGAENKGNHEKNSKADKPESSGAGGREQAEEEATGDKGFDGNPSGNTVERSSTGIENTAEKGPLKESLDSKVVKEDESNEREGIEEEDEEGEEEEEEATVAHPALFRKVADRLSKEPIKVRVHDIKIKGNTKTKDWVIESMLEDLKHAETMQDLLQEAARANVRFQSMGMFEKCAVTLDVGPRELPGTANVIVEVEEAKRPYSGDIGLYSKSEANHGTLEGRVKRKNFLGYAETWDGTGCYGLDTTSELSFGVHVPRVKGWPAAFVSRASVLTQDCHKYSSYKERLSGISVGLVSDEHHDLNYNLTWRDLRDPSHRASREIRRHLGHALLSSIKYTYKIDERNSSIRPTTGFAFSSTTQIAGLGPDSRLLRFARQELECRLAVPLGFYNAALNFGLAAGVILPLGREFWTKSTPISDRFFMGGYTSLVGDFRGPTTLLGFRTRGVGPTCPRRLISDTETTKSQESKAVNRDALGGDLSLTGFTDLSFDLPLRFLRKHEIHGHCFACAGNLIGLTGESCKPFSWRNFVSSLRCTVGAGLVIPSKIFRIEINYCHVLRHQEHDRVKRGFQLCLSSAH</sequence>
<evidence type="ECO:0000313" key="2">
    <source>
        <dbReference type="Proteomes" id="UP001162992"/>
    </source>
</evidence>
<organism evidence="1 2">
    <name type="scientific">Diphasiastrum complanatum</name>
    <name type="common">Issler's clubmoss</name>
    <name type="synonym">Lycopodium complanatum</name>
    <dbReference type="NCBI Taxonomy" id="34168"/>
    <lineage>
        <taxon>Eukaryota</taxon>
        <taxon>Viridiplantae</taxon>
        <taxon>Streptophyta</taxon>
        <taxon>Embryophyta</taxon>
        <taxon>Tracheophyta</taxon>
        <taxon>Lycopodiopsida</taxon>
        <taxon>Lycopodiales</taxon>
        <taxon>Lycopodiaceae</taxon>
        <taxon>Lycopodioideae</taxon>
        <taxon>Diphasiastrum</taxon>
    </lineage>
</organism>
<comment type="caution">
    <text evidence="1">The sequence shown here is derived from an EMBL/GenBank/DDBJ whole genome shotgun (WGS) entry which is preliminary data.</text>
</comment>
<dbReference type="Proteomes" id="UP001162992">
    <property type="component" value="Chromosome 13"/>
</dbReference>
<proteinExistence type="predicted"/>
<reference evidence="2" key="1">
    <citation type="journal article" date="2024" name="Proc. Natl. Acad. Sci. U.S.A.">
        <title>Extraordinary preservation of gene collinearity over three hundred million years revealed in homosporous lycophytes.</title>
        <authorList>
            <person name="Li C."/>
            <person name="Wickell D."/>
            <person name="Kuo L.Y."/>
            <person name="Chen X."/>
            <person name="Nie B."/>
            <person name="Liao X."/>
            <person name="Peng D."/>
            <person name="Ji J."/>
            <person name="Jenkins J."/>
            <person name="Williams M."/>
            <person name="Shu S."/>
            <person name="Plott C."/>
            <person name="Barry K."/>
            <person name="Rajasekar S."/>
            <person name="Grimwood J."/>
            <person name="Han X."/>
            <person name="Sun S."/>
            <person name="Hou Z."/>
            <person name="He W."/>
            <person name="Dai G."/>
            <person name="Sun C."/>
            <person name="Schmutz J."/>
            <person name="Leebens-Mack J.H."/>
            <person name="Li F.W."/>
            <person name="Wang L."/>
        </authorList>
    </citation>
    <scope>NUCLEOTIDE SEQUENCE [LARGE SCALE GENOMIC DNA]</scope>
    <source>
        <strain evidence="2">cv. PW_Plant_1</strain>
    </source>
</reference>
<evidence type="ECO:0000313" key="1">
    <source>
        <dbReference type="EMBL" id="KAJ7533151.1"/>
    </source>
</evidence>
<name>A0ACC2BTR9_DIPCM</name>
<dbReference type="EMBL" id="CM055104">
    <property type="protein sequence ID" value="KAJ7533151.1"/>
    <property type="molecule type" value="Genomic_DNA"/>
</dbReference>